<protein>
    <submittedName>
        <fullName evidence="2">Non-homologous end joining protein Ku</fullName>
    </submittedName>
</protein>
<name>A0ABU8B7I8_9BRAD</name>
<dbReference type="Proteomes" id="UP001364224">
    <property type="component" value="Unassembled WGS sequence"/>
</dbReference>
<keyword evidence="3" id="KW-1185">Reference proteome</keyword>
<gene>
    <name evidence="2" type="ORF">V1286_002045</name>
</gene>
<comment type="caution">
    <text evidence="2">The sequence shown here is derived from an EMBL/GenBank/DDBJ whole genome shotgun (WGS) entry which is preliminary data.</text>
</comment>
<evidence type="ECO:0000313" key="3">
    <source>
        <dbReference type="Proteomes" id="UP001364224"/>
    </source>
</evidence>
<feature type="compositionally biased region" description="Basic residues" evidence="1">
    <location>
        <begin position="66"/>
        <end position="75"/>
    </location>
</feature>
<evidence type="ECO:0000313" key="2">
    <source>
        <dbReference type="EMBL" id="MEH2554516.1"/>
    </source>
</evidence>
<accession>A0ABU8B7I8</accession>
<organism evidence="2 3">
    <name type="scientific">Bradyrhizobium algeriense</name>
    <dbReference type="NCBI Taxonomy" id="634784"/>
    <lineage>
        <taxon>Bacteria</taxon>
        <taxon>Pseudomonadati</taxon>
        <taxon>Pseudomonadota</taxon>
        <taxon>Alphaproteobacteria</taxon>
        <taxon>Hyphomicrobiales</taxon>
        <taxon>Nitrobacteraceae</taxon>
        <taxon>Bradyrhizobium</taxon>
    </lineage>
</organism>
<sequence>MRKLIAFDDDTLDKLTQLARDRMGTFQELADEAFADLLKKHGIPIDLKDALRKSARLSKDATPKTTRSKTGKAPS</sequence>
<reference evidence="2 3" key="1">
    <citation type="submission" date="2024-02" db="EMBL/GenBank/DDBJ databases">
        <title>Adaptive strategies in a cosmopolitan and abundant soil bacterium.</title>
        <authorList>
            <person name="Carini P."/>
        </authorList>
    </citation>
    <scope>NUCLEOTIDE SEQUENCE [LARGE SCALE GENOMIC DNA]</scope>
    <source>
        <strain evidence="2 3">AZCC 1608</strain>
    </source>
</reference>
<evidence type="ECO:0000256" key="1">
    <source>
        <dbReference type="SAM" id="MobiDB-lite"/>
    </source>
</evidence>
<dbReference type="RefSeq" id="WP_108516731.1">
    <property type="nucleotide sequence ID" value="NZ_JAZHRV010000001.1"/>
</dbReference>
<dbReference type="EMBL" id="JAZHRV010000001">
    <property type="protein sequence ID" value="MEH2554516.1"/>
    <property type="molecule type" value="Genomic_DNA"/>
</dbReference>
<feature type="region of interest" description="Disordered" evidence="1">
    <location>
        <begin position="54"/>
        <end position="75"/>
    </location>
</feature>
<proteinExistence type="predicted"/>